<proteinExistence type="predicted"/>
<organism evidence="2 3">
    <name type="scientific">Pseudomonas phage Njord</name>
    <dbReference type="NCBI Taxonomy" id="2163985"/>
    <lineage>
        <taxon>Viruses</taxon>
        <taxon>Duplodnaviria</taxon>
        <taxon>Heunggongvirae</taxon>
        <taxon>Uroviricota</taxon>
        <taxon>Caudoviricetes</taxon>
        <taxon>Autographivirales</taxon>
        <taxon>Autosignataviridae</taxon>
        <taxon>Colwellvirinae</taxon>
        <taxon>Njordvirus</taxon>
        <taxon>Njordvirus njord</taxon>
        <taxon>Uliginvirus njord</taxon>
    </lineage>
</organism>
<protein>
    <submittedName>
        <fullName evidence="2">Putative nucleotidyltransferase</fullName>
    </submittedName>
</protein>
<reference evidence="2 3" key="1">
    <citation type="submission" date="2018-03" db="EMBL/GenBank/DDBJ databases">
        <title>Phage therapy in agriculture - a green tech approach to combat plant pathogenic bacteria.</title>
        <authorList>
            <person name="Carstens A.B."/>
            <person name="Djurhuus A.M."/>
            <person name="Hansen L.H."/>
        </authorList>
    </citation>
    <scope>NUCLEOTIDE SEQUENCE [LARGE SCALE GENOMIC DNA]</scope>
</reference>
<evidence type="ECO:0000313" key="3">
    <source>
        <dbReference type="Proteomes" id="UP000247221"/>
    </source>
</evidence>
<dbReference type="SUPFAM" id="SSF81301">
    <property type="entry name" value="Nucleotidyltransferase"/>
    <property type="match status" value="1"/>
</dbReference>
<dbReference type="EMBL" id="MH113812">
    <property type="protein sequence ID" value="AWD90599.1"/>
    <property type="molecule type" value="Genomic_DNA"/>
</dbReference>
<dbReference type="RefSeq" id="YP_009800517.1">
    <property type="nucleotide sequence ID" value="NC_047954.1"/>
</dbReference>
<dbReference type="KEGG" id="vg:54991016"/>
<dbReference type="InterPro" id="IPR043519">
    <property type="entry name" value="NT_sf"/>
</dbReference>
<dbReference type="GeneID" id="54991016"/>
<evidence type="ECO:0000313" key="2">
    <source>
        <dbReference type="EMBL" id="AWD90599.1"/>
    </source>
</evidence>
<evidence type="ECO:0000256" key="1">
    <source>
        <dbReference type="SAM" id="MobiDB-lite"/>
    </source>
</evidence>
<accession>A0A2S1GMK0</accession>
<dbReference type="Gene3D" id="3.30.460.10">
    <property type="entry name" value="Beta Polymerase, domain 2"/>
    <property type="match status" value="1"/>
</dbReference>
<keyword evidence="2" id="KW-0808">Transferase</keyword>
<keyword evidence="3" id="KW-1185">Reference proteome</keyword>
<dbReference type="Proteomes" id="UP000247221">
    <property type="component" value="Segment"/>
</dbReference>
<sequence length="203" mass="22531">MNSHNSVLLLGANAVLRYLNESGFQGVVCGGFARDVQYSQNAKDIDIAVGIEGYSVADLIALTDKLEEHYAIRMYWSGQDHPKATSDNDRLDDPRCADQAPSEPTEQDHCVRLVVQVPVLKLDIVFYDVEADAATLVAQHDCNLNQFVMAGTLPVFLGSFHPDKHGLRIVKDGLHPGRVAYMEEKWDAINPQPHATQEDFPFP</sequence>
<feature type="region of interest" description="Disordered" evidence="1">
    <location>
        <begin position="81"/>
        <end position="104"/>
    </location>
</feature>
<dbReference type="GO" id="GO:0016740">
    <property type="term" value="F:transferase activity"/>
    <property type="evidence" value="ECO:0007669"/>
    <property type="project" value="UniProtKB-KW"/>
</dbReference>
<feature type="compositionally biased region" description="Basic and acidic residues" evidence="1">
    <location>
        <begin position="81"/>
        <end position="96"/>
    </location>
</feature>
<name>A0A2S1GMK0_9CAUD</name>